<dbReference type="EMBL" id="JAAZSQ010000017">
    <property type="protein sequence ID" value="NKX55929.1"/>
    <property type="molecule type" value="Genomic_DNA"/>
</dbReference>
<dbReference type="RefSeq" id="WP_168487808.1">
    <property type="nucleotide sequence ID" value="NZ_JAAZSQ010000017.1"/>
</dbReference>
<dbReference type="InterPro" id="IPR035901">
    <property type="entry name" value="GIY-YIG_endonuc_sf"/>
</dbReference>
<dbReference type="SUPFAM" id="SSF82771">
    <property type="entry name" value="GIY-YIG endonuclease"/>
    <property type="match status" value="1"/>
</dbReference>
<dbReference type="InterPro" id="IPR000305">
    <property type="entry name" value="GIY-YIG_endonuc"/>
</dbReference>
<evidence type="ECO:0000313" key="3">
    <source>
        <dbReference type="Proteomes" id="UP000544090"/>
    </source>
</evidence>
<keyword evidence="3" id="KW-1185">Reference proteome</keyword>
<feature type="domain" description="GIY-YIG" evidence="1">
    <location>
        <begin position="63"/>
        <end position="135"/>
    </location>
</feature>
<accession>A0A7X6K6J6</accession>
<proteinExistence type="predicted"/>
<dbReference type="PROSITE" id="PS50164">
    <property type="entry name" value="GIY_YIG"/>
    <property type="match status" value="1"/>
</dbReference>
<evidence type="ECO:0000259" key="1">
    <source>
        <dbReference type="PROSITE" id="PS50164"/>
    </source>
</evidence>
<dbReference type="AlphaFoldDB" id="A0A7X6K6J6"/>
<name>A0A7X6K6J6_9MICC</name>
<protein>
    <recommendedName>
        <fullName evidence="1">GIY-YIG domain-containing protein</fullName>
    </recommendedName>
</protein>
<sequence>MPIYILAGLDQVLDYAGLARRPAGLGSRAEWAGPNTLVLPVPAAVPSKCGHLQREDAMVQDRQTTVVYRLYDSEHKLIYIGMSGDPYARFDAHRREYPLMWRMVEEFEWDEYETRQEAAYAEKVAILLEMPPYNRRKPKILRYTSGGPKYRVYTEEERRFAVTSENSPLYRTLRRLADEKFDEMPNKSRARQKETGESGAAWIRFFATEAAKISSLSVNDFKNLVYRGDAM</sequence>
<gene>
    <name evidence="2" type="ORF">HGG74_15555</name>
</gene>
<organism evidence="2 3">
    <name type="scientific">Arthrobacter mobilis</name>
    <dbReference type="NCBI Taxonomy" id="2724944"/>
    <lineage>
        <taxon>Bacteria</taxon>
        <taxon>Bacillati</taxon>
        <taxon>Actinomycetota</taxon>
        <taxon>Actinomycetes</taxon>
        <taxon>Micrococcales</taxon>
        <taxon>Micrococcaceae</taxon>
        <taxon>Arthrobacter</taxon>
    </lineage>
</organism>
<dbReference type="Proteomes" id="UP000544090">
    <property type="component" value="Unassembled WGS sequence"/>
</dbReference>
<dbReference type="CDD" id="cd00719">
    <property type="entry name" value="GIY-YIG_SF"/>
    <property type="match status" value="1"/>
</dbReference>
<reference evidence="2 3" key="1">
    <citation type="submission" date="2020-04" db="EMBL/GenBank/DDBJ databases">
        <title>Arthrobacter sp. nov.</title>
        <authorList>
            <person name="Liu S."/>
        </authorList>
    </citation>
    <scope>NUCLEOTIDE SEQUENCE [LARGE SCALE GENOMIC DNA]</scope>
    <source>
        <strain evidence="2 3">E918</strain>
    </source>
</reference>
<comment type="caution">
    <text evidence="2">The sequence shown here is derived from an EMBL/GenBank/DDBJ whole genome shotgun (WGS) entry which is preliminary data.</text>
</comment>
<dbReference type="Gene3D" id="3.40.1440.10">
    <property type="entry name" value="GIY-YIG endonuclease"/>
    <property type="match status" value="1"/>
</dbReference>
<evidence type="ECO:0000313" key="2">
    <source>
        <dbReference type="EMBL" id="NKX55929.1"/>
    </source>
</evidence>